<dbReference type="STRING" id="576118.SAMN05216216_1179"/>
<protein>
    <submittedName>
        <fullName evidence="1">DNA polymerase-3 subunit delta</fullName>
    </submittedName>
</protein>
<evidence type="ECO:0000313" key="2">
    <source>
        <dbReference type="Proteomes" id="UP000199008"/>
    </source>
</evidence>
<evidence type="ECO:0000313" key="1">
    <source>
        <dbReference type="EMBL" id="SDK99323.1"/>
    </source>
</evidence>
<organism evidence="1 2">
    <name type="scientific">Lacicoccus qingdaonensis</name>
    <dbReference type="NCBI Taxonomy" id="576118"/>
    <lineage>
        <taxon>Bacteria</taxon>
        <taxon>Bacillati</taxon>
        <taxon>Bacillota</taxon>
        <taxon>Bacilli</taxon>
        <taxon>Bacillales</taxon>
        <taxon>Salinicoccaceae</taxon>
        <taxon>Lacicoccus</taxon>
    </lineage>
</organism>
<proteinExistence type="predicted"/>
<dbReference type="InterPro" id="IPR027417">
    <property type="entry name" value="P-loop_NTPase"/>
</dbReference>
<dbReference type="GO" id="GO:0006261">
    <property type="term" value="P:DNA-templated DNA replication"/>
    <property type="evidence" value="ECO:0007669"/>
    <property type="project" value="TreeGrafter"/>
</dbReference>
<sequence>MDINQTTESYLLNAIQNKRLSHTYMFEGDTLETLRRYGMFFALNIFGDTPRNQSLLVEGNHPDFYYLHTDENSIKKEAVGELMHVMNNKPTESEYKVYIIEAFDKLTPQAENSLLKFLEEPPEKTIAILLTIDKSNILPTIHSRAQHVHIKGQSSDRLKELEYLSEADLQTLDVLSLNAQHIKDTGENFTKLRSAAAEFSSKWINGHSLVLLDIKPMLDLCAERRDYSLLLQLIDGYVRQALHSKLKLDIFEPFKEGVKVDNIIGVNHLTNMLDEIEQANKMIQFNVHPMLAFEGMVIISKG</sequence>
<dbReference type="PANTHER" id="PTHR11669:SF8">
    <property type="entry name" value="DNA POLYMERASE III SUBUNIT DELTA"/>
    <property type="match status" value="1"/>
</dbReference>
<dbReference type="Pfam" id="PF13177">
    <property type="entry name" value="DNA_pol3_delta2"/>
    <property type="match status" value="1"/>
</dbReference>
<accession>A0A1G9GGC6</accession>
<dbReference type="PANTHER" id="PTHR11669">
    <property type="entry name" value="REPLICATION FACTOR C / DNA POLYMERASE III GAMMA-TAU SUBUNIT"/>
    <property type="match status" value="1"/>
</dbReference>
<dbReference type="AlphaFoldDB" id="A0A1G9GGC6"/>
<dbReference type="InterPro" id="IPR050238">
    <property type="entry name" value="DNA_Rep/Repair_Clamp_Loader"/>
</dbReference>
<name>A0A1G9GGC6_9BACL</name>
<reference evidence="2" key="1">
    <citation type="submission" date="2016-10" db="EMBL/GenBank/DDBJ databases">
        <authorList>
            <person name="Varghese N."/>
            <person name="Submissions S."/>
        </authorList>
    </citation>
    <scope>NUCLEOTIDE SEQUENCE [LARGE SCALE GENOMIC DNA]</scope>
    <source>
        <strain evidence="2">CGMCC 1.8895</strain>
    </source>
</reference>
<dbReference type="Gene3D" id="3.40.50.300">
    <property type="entry name" value="P-loop containing nucleotide triphosphate hydrolases"/>
    <property type="match status" value="1"/>
</dbReference>
<gene>
    <name evidence="1" type="ORF">SAMN05216216_1179</name>
</gene>
<dbReference type="EMBL" id="FNFY01000017">
    <property type="protein sequence ID" value="SDK99323.1"/>
    <property type="molecule type" value="Genomic_DNA"/>
</dbReference>
<dbReference type="Proteomes" id="UP000199008">
    <property type="component" value="Unassembled WGS sequence"/>
</dbReference>
<keyword evidence="2" id="KW-1185">Reference proteome</keyword>
<dbReference type="OrthoDB" id="9810148at2"/>
<dbReference type="SUPFAM" id="SSF52540">
    <property type="entry name" value="P-loop containing nucleoside triphosphate hydrolases"/>
    <property type="match status" value="1"/>
</dbReference>
<dbReference type="RefSeq" id="WP_092986890.1">
    <property type="nucleotide sequence ID" value="NZ_FNFY01000017.1"/>
</dbReference>